<sequence length="1526" mass="155952">MADKVLNWGELGAYGTTLADTAADAVTATVDTDGVAVDITFTGQTPTAAAATSDTTGYVSAGEPFDPNSHLKLSAANSPAGLSDTSTTVLDFRSTDTSLYSDNVQNVCFRLSDVDTGTGSAGDEFQTGVSFQDVVSIRAYDADGNEVPVELTAGSSVTTSGDTVSGGSTTDFDDAESSVLVVVPGPVSKIEIDYNNGGDANQAMLVSNVQFSTMAWHEDDENCPPVAVDDSARTELETTINVDVLANDYDPDGDDIFLVDAMADNGTVVVNGDGTIDYTPNDGYIGKDNITYTIRDEHGATATGEVEVTVETVGNSAPDANDDSASTAPSTSVVIPVLANDTDADNDTLTIVEAPDSAHGWTEFGNNGELIYTPDDGFTGTDTFTYEVTDGNGGYDTATVTVTVGNGGGVNIAPVAGDDNASTTINDGIVLSNLLANDTDANGDTLTIKSVDAPANGTAVLNGDGTVTYTPATDYVGTDTFTYTVQDGKGGEDTATVTVNVSNNTGGNNAPDAVNDTISTGTGEAVTIPVLGNDSDPDNDALSITEVSDASHGNAVISGNTVVYTPVAGYEGPDSFTYTITDGKGGFDTATVTVNVGDNTGGNVAPVAGNDTGSTLEDTALTLTNLLANDTDANGDTLTIKSVDAPLNGTAVLNGDGTVTYTPNLGYLGNDVFTYTVQDGNGGEDTATVTINVGNAGGNNAPVAGDDTVSGNEDADDITFNPLANDTDPDGDTLRVQSVTQPANGTAQVNADGTVSYTPNPNFFGTDTFTYKVTDGKGGEDTGTVTVNVAGVNDDPEADNDADTTPINTAITVNVLANDDDVDGDTLTVASVGTANNGTVVNNNDGTVTYTPNNNYTGTDTFTYTVSDGNGGTDTATVTINVGTPARDGIIEGTNGDDVIDENYLGDPDTPPDRVDNNDAILPGTTGDDDSIRGGDGDDTITAGEGSDTVDGGDDNDVIDTGGSNPRIDTDVFPVPAGQQNLDPLNGNDEDPDPSDDLDSVDGGAGNDIIRTGDDDDTINGGTGNDTIEAGIDDDLVDGGDGDDSITDVQGSDTINGGQGNDTIIAGIDTFSDYAGDDPNLPILGFTSDPNKDDGRDLVDGGAGNDSIQTGDDADTILGGTGNDTIDAGIDDDLVDGGEGGDSILGGHGADTLDGGDGNDYIDGSAPAALAILDATDPLTNNDRDSIIGGAGDDTLIGGDDDDTLIGGTGDDSLNGGIDEDVLDGGDGDDTLIGGDGADTISGGDGRDAIVGATAGDVVDGGDGPAGLGADGRPLDYDTLDLRGSAPTGGSLRVVYTSQDREDGYVEFFDDTRTDGSAPISTMTFEEIENVIPCFTPGTMIATPMGERKVEDLQPGDRVITRDNGIQTLAWVGRKDLGADDLARNPHLRPILIRKGALGNGLPETDLLVSPNHRVLVSNDKTALYFEEREVLVAAKHLTGLDGVSEVDADGVGYIHVMFDRHEVILSNGAWTESFQPGDYSLKGIGNAQRNEILELFPELATEEGLETYQSARRSLKRHEALLLVG</sequence>
<dbReference type="PROSITE" id="PS00330">
    <property type="entry name" value="HEMOLYSIN_CALCIUM"/>
    <property type="match status" value="3"/>
</dbReference>
<keyword evidence="4" id="KW-1185">Reference proteome</keyword>
<dbReference type="Gene3D" id="2.150.10.10">
    <property type="entry name" value="Serralysin-like metalloprotease, C-terminal"/>
    <property type="match status" value="3"/>
</dbReference>
<dbReference type="EMBL" id="OMOJ01000004">
    <property type="protein sequence ID" value="SPF80392.1"/>
    <property type="molecule type" value="Genomic_DNA"/>
</dbReference>
<dbReference type="Proteomes" id="UP000244904">
    <property type="component" value="Unassembled WGS sequence"/>
</dbReference>
<feature type="compositionally biased region" description="Basic and acidic residues" evidence="1">
    <location>
        <begin position="1090"/>
        <end position="1099"/>
    </location>
</feature>
<dbReference type="Pfam" id="PF00353">
    <property type="entry name" value="HemolysinCabind"/>
    <property type="match status" value="7"/>
</dbReference>
<dbReference type="InterPro" id="IPR011049">
    <property type="entry name" value="Serralysin-like_metalloprot_C"/>
</dbReference>
<feature type="compositionally biased region" description="Acidic residues" evidence="1">
    <location>
        <begin position="1031"/>
        <end position="1046"/>
    </location>
</feature>
<dbReference type="GO" id="GO:0005509">
    <property type="term" value="F:calcium ion binding"/>
    <property type="evidence" value="ECO:0007669"/>
    <property type="project" value="InterPro"/>
</dbReference>
<dbReference type="RefSeq" id="WP_181389443.1">
    <property type="nucleotide sequence ID" value="NZ_OMOJ01000004.1"/>
</dbReference>
<evidence type="ECO:0000313" key="4">
    <source>
        <dbReference type="Proteomes" id="UP000244904"/>
    </source>
</evidence>
<dbReference type="PANTHER" id="PTHR34720">
    <property type="entry name" value="MICROCYSTIN DEPENDENT PROTEIN"/>
    <property type="match status" value="1"/>
</dbReference>
<feature type="region of interest" description="Disordered" evidence="1">
    <location>
        <begin position="888"/>
        <end position="1060"/>
    </location>
</feature>
<dbReference type="NCBIfam" id="NF012211">
    <property type="entry name" value="tand_rpt_95"/>
    <property type="match status" value="7"/>
</dbReference>
<accession>A0A2R8AWH4</accession>
<proteinExistence type="predicted"/>
<dbReference type="InterPro" id="IPR001343">
    <property type="entry name" value="Hemolysn_Ca-bd"/>
</dbReference>
<feature type="compositionally biased region" description="Gly residues" evidence="1">
    <location>
        <begin position="1137"/>
        <end position="1149"/>
    </location>
</feature>
<dbReference type="Pfam" id="PF13403">
    <property type="entry name" value="Hint_2"/>
    <property type="match status" value="1"/>
</dbReference>
<dbReference type="Gene3D" id="2.60.40.2810">
    <property type="match status" value="6"/>
</dbReference>
<dbReference type="SMART" id="SM00306">
    <property type="entry name" value="HintN"/>
    <property type="match status" value="1"/>
</dbReference>
<feature type="compositionally biased region" description="Acidic residues" evidence="1">
    <location>
        <begin position="988"/>
        <end position="1000"/>
    </location>
</feature>
<dbReference type="PANTHER" id="PTHR34720:SF9">
    <property type="entry name" value="BLR4714 PROTEIN"/>
    <property type="match status" value="1"/>
</dbReference>
<dbReference type="SUPFAM" id="SSF51120">
    <property type="entry name" value="beta-Roll"/>
    <property type="match status" value="3"/>
</dbReference>
<feature type="region of interest" description="Disordered" evidence="1">
    <location>
        <begin position="1081"/>
        <end position="1151"/>
    </location>
</feature>
<dbReference type="InterPro" id="IPR018511">
    <property type="entry name" value="Hemolysin-typ_Ca-bd_CS"/>
</dbReference>
<dbReference type="Gene3D" id="2.170.16.10">
    <property type="entry name" value="Hedgehog/Intein (Hint) domain"/>
    <property type="match status" value="1"/>
</dbReference>
<dbReference type="Gene3D" id="2.60.40.3440">
    <property type="match status" value="1"/>
</dbReference>
<dbReference type="Pfam" id="PF17963">
    <property type="entry name" value="Big_9"/>
    <property type="match status" value="7"/>
</dbReference>
<dbReference type="InterPro" id="IPR028992">
    <property type="entry name" value="Hedgehog/Intein_dom"/>
</dbReference>
<reference evidence="4" key="1">
    <citation type="submission" date="2018-03" db="EMBL/GenBank/DDBJ databases">
        <authorList>
            <person name="Rodrigo-Torres L."/>
            <person name="Arahal R. D."/>
            <person name="Lucena T."/>
        </authorList>
    </citation>
    <scope>NUCLEOTIDE SEQUENCE [LARGE SCALE GENOMIC DNA]</scope>
    <source>
        <strain evidence="4">CECT 8871</strain>
    </source>
</reference>
<organism evidence="3 4">
    <name type="scientific">Pseudoprimorskyibacter insulae</name>
    <dbReference type="NCBI Taxonomy" id="1695997"/>
    <lineage>
        <taxon>Bacteria</taxon>
        <taxon>Pseudomonadati</taxon>
        <taxon>Pseudomonadota</taxon>
        <taxon>Alphaproteobacteria</taxon>
        <taxon>Rhodobacterales</taxon>
        <taxon>Paracoccaceae</taxon>
        <taxon>Pseudoprimorskyibacter</taxon>
    </lineage>
</organism>
<dbReference type="InterPro" id="IPR036844">
    <property type="entry name" value="Hint_dom_sf"/>
</dbReference>
<protein>
    <submittedName>
        <fullName evidence="3">Bifunctional hemolysin/adenylate cyclase</fullName>
    </submittedName>
</protein>
<dbReference type="SUPFAM" id="SSF51294">
    <property type="entry name" value="Hedgehog/intein (Hint) domain"/>
    <property type="match status" value="1"/>
</dbReference>
<evidence type="ECO:0000259" key="2">
    <source>
        <dbReference type="SMART" id="SM00306"/>
    </source>
</evidence>
<dbReference type="PRINTS" id="PR00313">
    <property type="entry name" value="CABNDNGRPT"/>
</dbReference>
<feature type="compositionally biased region" description="Polar residues" evidence="1">
    <location>
        <begin position="1047"/>
        <end position="1056"/>
    </location>
</feature>
<dbReference type="InterPro" id="IPR003587">
    <property type="entry name" value="Hint_dom_N"/>
</dbReference>
<gene>
    <name evidence="3" type="primary">cya_12</name>
    <name evidence="3" type="ORF">PRI8871_02197</name>
</gene>
<evidence type="ECO:0000256" key="1">
    <source>
        <dbReference type="SAM" id="MobiDB-lite"/>
    </source>
</evidence>
<evidence type="ECO:0000313" key="3">
    <source>
        <dbReference type="EMBL" id="SPF80392.1"/>
    </source>
</evidence>
<feature type="domain" description="Hint" evidence="2">
    <location>
        <begin position="1332"/>
        <end position="1448"/>
    </location>
</feature>
<name>A0A2R8AWH4_9RHOB</name>